<dbReference type="SMART" id="SM01294">
    <property type="entry name" value="PKS_PP_betabranch"/>
    <property type="match status" value="1"/>
</dbReference>
<evidence type="ECO:0000256" key="3">
    <source>
        <dbReference type="ARBA" id="ARBA00022553"/>
    </source>
</evidence>
<dbReference type="Gene3D" id="3.30.559.30">
    <property type="entry name" value="Nonribosomal peptide synthetase, condensation domain"/>
    <property type="match status" value="1"/>
</dbReference>
<evidence type="ECO:0000313" key="6">
    <source>
        <dbReference type="EMBL" id="MFI0796847.1"/>
    </source>
</evidence>
<dbReference type="CDD" id="cd19531">
    <property type="entry name" value="LCL_NRPS-like"/>
    <property type="match status" value="1"/>
</dbReference>
<comment type="caution">
    <text evidence="6">The sequence shown here is derived from an EMBL/GenBank/DDBJ whole genome shotgun (WGS) entry which is preliminary data.</text>
</comment>
<dbReference type="Pfam" id="PF00501">
    <property type="entry name" value="AMP-binding"/>
    <property type="match status" value="1"/>
</dbReference>
<keyword evidence="7" id="KW-1185">Reference proteome</keyword>
<gene>
    <name evidence="6" type="ORF">ACH4OY_29795</name>
</gene>
<dbReference type="SMART" id="SM00823">
    <property type="entry name" value="PKS_PP"/>
    <property type="match status" value="1"/>
</dbReference>
<protein>
    <submittedName>
        <fullName evidence="6">Amino acid adenylation domain-containing protein</fullName>
    </submittedName>
</protein>
<keyword evidence="3" id="KW-0597">Phosphoprotein</keyword>
<reference evidence="6 7" key="1">
    <citation type="submission" date="2024-10" db="EMBL/GenBank/DDBJ databases">
        <title>The Natural Products Discovery Center: Release of the First 8490 Sequenced Strains for Exploring Actinobacteria Biosynthetic Diversity.</title>
        <authorList>
            <person name="Kalkreuter E."/>
            <person name="Kautsar S.A."/>
            <person name="Yang D."/>
            <person name="Bader C.D."/>
            <person name="Teijaro C.N."/>
            <person name="Fluegel L."/>
            <person name="Davis C.M."/>
            <person name="Simpson J.R."/>
            <person name="Lauterbach L."/>
            <person name="Steele A.D."/>
            <person name="Gui C."/>
            <person name="Meng S."/>
            <person name="Li G."/>
            <person name="Viehrig K."/>
            <person name="Ye F."/>
            <person name="Su P."/>
            <person name="Kiefer A.F."/>
            <person name="Nichols A."/>
            <person name="Cepeda A.J."/>
            <person name="Yan W."/>
            <person name="Fan B."/>
            <person name="Jiang Y."/>
            <person name="Adhikari A."/>
            <person name="Zheng C.-J."/>
            <person name="Schuster L."/>
            <person name="Cowan T.M."/>
            <person name="Smanski M.J."/>
            <person name="Chevrette M.G."/>
            <person name="De Carvalho L.P.S."/>
            <person name="Shen B."/>
        </authorList>
    </citation>
    <scope>NUCLEOTIDE SEQUENCE [LARGE SCALE GENOMIC DNA]</scope>
    <source>
        <strain evidence="6 7">NPDC021253</strain>
    </source>
</reference>
<dbReference type="InterPro" id="IPR025110">
    <property type="entry name" value="AMP-bd_C"/>
</dbReference>
<evidence type="ECO:0000256" key="2">
    <source>
        <dbReference type="ARBA" id="ARBA00022450"/>
    </source>
</evidence>
<feature type="region of interest" description="Disordered" evidence="4">
    <location>
        <begin position="588"/>
        <end position="662"/>
    </location>
</feature>
<evidence type="ECO:0000256" key="1">
    <source>
        <dbReference type="ARBA" id="ARBA00001957"/>
    </source>
</evidence>
<dbReference type="RefSeq" id="WP_396685343.1">
    <property type="nucleotide sequence ID" value="NZ_JBIRPU010000035.1"/>
</dbReference>
<evidence type="ECO:0000259" key="5">
    <source>
        <dbReference type="PROSITE" id="PS50075"/>
    </source>
</evidence>
<dbReference type="InterPro" id="IPR001242">
    <property type="entry name" value="Condensation_dom"/>
</dbReference>
<organism evidence="6 7">
    <name type="scientific">Micromonospora rubida</name>
    <dbReference type="NCBI Taxonomy" id="2697657"/>
    <lineage>
        <taxon>Bacteria</taxon>
        <taxon>Bacillati</taxon>
        <taxon>Actinomycetota</taxon>
        <taxon>Actinomycetes</taxon>
        <taxon>Micromonosporales</taxon>
        <taxon>Micromonosporaceae</taxon>
        <taxon>Micromonospora</taxon>
    </lineage>
</organism>
<dbReference type="InterPro" id="IPR020806">
    <property type="entry name" value="PKS_PP-bd"/>
</dbReference>
<dbReference type="InterPro" id="IPR036736">
    <property type="entry name" value="ACP-like_sf"/>
</dbReference>
<dbReference type="Gene3D" id="3.40.50.1820">
    <property type="entry name" value="alpha/beta hydrolase"/>
    <property type="match status" value="1"/>
</dbReference>
<dbReference type="PANTHER" id="PTHR45527">
    <property type="entry name" value="NONRIBOSOMAL PEPTIDE SYNTHETASE"/>
    <property type="match status" value="1"/>
</dbReference>
<dbReference type="PANTHER" id="PTHR45527:SF1">
    <property type="entry name" value="FATTY ACID SYNTHASE"/>
    <property type="match status" value="1"/>
</dbReference>
<feature type="compositionally biased region" description="Low complexity" evidence="4">
    <location>
        <begin position="600"/>
        <end position="609"/>
    </location>
</feature>
<comment type="cofactor">
    <cofactor evidence="1">
        <name>pantetheine 4'-phosphate</name>
        <dbReference type="ChEBI" id="CHEBI:47942"/>
    </cofactor>
</comment>
<dbReference type="Proteomes" id="UP001611075">
    <property type="component" value="Unassembled WGS sequence"/>
</dbReference>
<dbReference type="SUPFAM" id="SSF56801">
    <property type="entry name" value="Acetyl-CoA synthetase-like"/>
    <property type="match status" value="1"/>
</dbReference>
<dbReference type="InterPro" id="IPR000873">
    <property type="entry name" value="AMP-dep_synth/lig_dom"/>
</dbReference>
<evidence type="ECO:0000313" key="7">
    <source>
        <dbReference type="Proteomes" id="UP001611075"/>
    </source>
</evidence>
<dbReference type="Gene3D" id="3.30.559.10">
    <property type="entry name" value="Chloramphenicol acetyltransferase-like domain"/>
    <property type="match status" value="1"/>
</dbReference>
<dbReference type="NCBIfam" id="TIGR01733">
    <property type="entry name" value="AA-adenyl-dom"/>
    <property type="match status" value="1"/>
</dbReference>
<dbReference type="Pfam" id="PF13193">
    <property type="entry name" value="AMP-binding_C"/>
    <property type="match status" value="1"/>
</dbReference>
<dbReference type="SUPFAM" id="SSF47336">
    <property type="entry name" value="ACP-like"/>
    <property type="match status" value="1"/>
</dbReference>
<proteinExistence type="predicted"/>
<keyword evidence="2" id="KW-0596">Phosphopantetheine</keyword>
<dbReference type="Gene3D" id="3.30.300.30">
    <property type="match status" value="1"/>
</dbReference>
<sequence length="1128" mass="118355">MTTSVRPTGPVRRSTAPRASGIPVIVDCLHRMVESQVERTPDAEAVRHGDRALTYRQLDESANRLARALIARGVTGQDRVGVCLTRDVDLVVALLAVLKAGAAYVPLDPAYPPARVAFMTEDSGARVVLTRSGLAVRFGEAALPLDALDLADQPADRPDVGGDPSGLAYVIYTSGSTGRPKGVAVEHRSASVLMHWTRSAFADEELGGMLAATSVCFDLSIFEIFGPLCWGGRVVLVDTVLALAAPDAARLSVTVVNTVPSAMSELLAADALPAGVRTVCLAGEPLTAALAARVLARPGVRRLLNLYGPSEDTTYSTWAEVTADGTVPPIGRPLPHTRTYVLDADGVPVPSGAPGELYLAGAGLARGYLGRPEETAARFLDDPFRPGDRMYRTGDRVRLRPDGQLEFLGRLDDQVKLRGHRIELGEVGAALAALPGVREAVAAVRTGPSGDPVLVGYLVGQRRDDVPARLRERLPAPMVPAVVVWLDRMPTTPSGKTDRAALPAPTWADPDAAPATVDLDAGPAGEVAAVWRDVLGVPVTGPDADFFDLGGDSLLAVRCAARLTAATGVPVPPAALFDHPTVAALAAHLATPGGPGDPGDGPATAGDAPKSTGNRPTRDGTATGPATASGSAASGRSAATRQDVPFDAGDGPDAGPTGDADAPLSAAQRRLWFLHQLDPTDPSYLVSYVVELHGPVDRAALARALRRVVARHPALRTVFPGSAAGPVQRVHDDPQVELVIEAPLPGVSLAERVARIAATSARTPMDLAAGPLLRAHLVGDGRRFALLLVAHHIVCDDWSFSVLVRDLGRCYDSEREAAVRVTRPRPPWAAHPAPGPAGFAVAQRDWLAGPAGRRALDEVVAGLRGAPTLLDLAARPATPDASRPTAGPAEGPTVGRGAGATDRPDGASLRVPVDPDTADAVRRLARAHRASLYMVGLAAFATLLGAGTGRTDLLVGTAFAGRTSVPAEESLGCFVNTMPLRLRPAPGRSFADLLAEARAAALSAAARQDVPFDAVVERLRPARHPHRSPLVQVAFGVQNAPAAAWNGSWGLDFAGVELAPDAARLDLTLWLDERRGDLEALWTYRTDLFDGGRVTAWHRRFTEVLRRAAADPQRSLAECVDDPWGNER</sequence>
<dbReference type="InterPro" id="IPR020845">
    <property type="entry name" value="AMP-binding_CS"/>
</dbReference>
<dbReference type="Gene3D" id="3.40.50.980">
    <property type="match status" value="2"/>
</dbReference>
<dbReference type="InterPro" id="IPR023213">
    <property type="entry name" value="CAT-like_dom_sf"/>
</dbReference>
<dbReference type="InterPro" id="IPR045851">
    <property type="entry name" value="AMP-bd_C_sf"/>
</dbReference>
<feature type="compositionally biased region" description="Low complexity" evidence="4">
    <location>
        <begin position="620"/>
        <end position="662"/>
    </location>
</feature>
<evidence type="ECO:0000256" key="4">
    <source>
        <dbReference type="SAM" id="MobiDB-lite"/>
    </source>
</evidence>
<dbReference type="InterPro" id="IPR010071">
    <property type="entry name" value="AA_adenyl_dom"/>
</dbReference>
<dbReference type="PROSITE" id="PS50075">
    <property type="entry name" value="CARRIER"/>
    <property type="match status" value="1"/>
</dbReference>
<dbReference type="PROSITE" id="PS00455">
    <property type="entry name" value="AMP_BINDING"/>
    <property type="match status" value="1"/>
</dbReference>
<dbReference type="Pfam" id="PF00550">
    <property type="entry name" value="PP-binding"/>
    <property type="match status" value="1"/>
</dbReference>
<feature type="domain" description="Carrier" evidence="5">
    <location>
        <begin position="518"/>
        <end position="593"/>
    </location>
</feature>
<name>A0ABW7ST10_9ACTN</name>
<dbReference type="InterPro" id="IPR009081">
    <property type="entry name" value="PP-bd_ACP"/>
</dbReference>
<dbReference type="Pfam" id="PF00668">
    <property type="entry name" value="Condensation"/>
    <property type="match status" value="2"/>
</dbReference>
<accession>A0ABW7ST10</accession>
<dbReference type="SUPFAM" id="SSF52777">
    <property type="entry name" value="CoA-dependent acyltransferases"/>
    <property type="match status" value="2"/>
</dbReference>
<dbReference type="InterPro" id="IPR029058">
    <property type="entry name" value="AB_hydrolase_fold"/>
</dbReference>
<feature type="region of interest" description="Disordered" evidence="4">
    <location>
        <begin position="875"/>
        <end position="913"/>
    </location>
</feature>
<dbReference type="Gene3D" id="2.30.38.10">
    <property type="entry name" value="Luciferase, Domain 3"/>
    <property type="match status" value="1"/>
</dbReference>
<dbReference type="EMBL" id="JBIRPU010000035">
    <property type="protein sequence ID" value="MFI0796847.1"/>
    <property type="molecule type" value="Genomic_DNA"/>
</dbReference>